<dbReference type="Proteomes" id="UP000294530">
    <property type="component" value="Unassembled WGS sequence"/>
</dbReference>
<protein>
    <submittedName>
        <fullName evidence="1">Uncharacterized protein</fullName>
    </submittedName>
</protein>
<dbReference type="AlphaFoldDB" id="A0A976NY10"/>
<sequence>MATLFACITSGSPVASEPYVPGLAPVDMAAPKLRGKNAATTNGDTENRINWFFWKTTDEMLKSKIKQQIGLMDQLKLRPYDKKIIQALEKLDPKIEKLLKKYRK</sequence>
<proteinExistence type="predicted"/>
<dbReference type="KEGG" id="blac:94348307"/>
<reference evidence="1 2" key="1">
    <citation type="journal article" date="2021" name="Genome Biol.">
        <title>AFLAP: assembly-free linkage analysis pipeline using k-mers from genome sequencing data.</title>
        <authorList>
            <person name="Fletcher K."/>
            <person name="Zhang L."/>
            <person name="Gil J."/>
            <person name="Han R."/>
            <person name="Cavanaugh K."/>
            <person name="Michelmore R."/>
        </authorList>
    </citation>
    <scope>NUCLEOTIDE SEQUENCE [LARGE SCALE GENOMIC DNA]</scope>
    <source>
        <strain evidence="1 2">SF5</strain>
    </source>
</reference>
<organism evidence="1 2">
    <name type="scientific">Bremia lactucae</name>
    <name type="common">Lettuce downy mildew</name>
    <dbReference type="NCBI Taxonomy" id="4779"/>
    <lineage>
        <taxon>Eukaryota</taxon>
        <taxon>Sar</taxon>
        <taxon>Stramenopiles</taxon>
        <taxon>Oomycota</taxon>
        <taxon>Peronosporomycetes</taxon>
        <taxon>Peronosporales</taxon>
        <taxon>Peronosporaceae</taxon>
        <taxon>Bremia</taxon>
    </lineage>
</organism>
<accession>A0A976NY10</accession>
<evidence type="ECO:0000313" key="1">
    <source>
        <dbReference type="EMBL" id="TDH72129.1"/>
    </source>
</evidence>
<dbReference type="RefSeq" id="XP_067821628.1">
    <property type="nucleotide sequence ID" value="XM_067962636.1"/>
</dbReference>
<name>A0A976NY10_BRELC</name>
<dbReference type="EMBL" id="SHOA02000003">
    <property type="protein sequence ID" value="TDH72129.1"/>
    <property type="molecule type" value="Genomic_DNA"/>
</dbReference>
<gene>
    <name evidence="1" type="ORF">CCR75_004550</name>
</gene>
<evidence type="ECO:0000313" key="2">
    <source>
        <dbReference type="Proteomes" id="UP000294530"/>
    </source>
</evidence>
<comment type="caution">
    <text evidence="1">The sequence shown here is derived from an EMBL/GenBank/DDBJ whole genome shotgun (WGS) entry which is preliminary data.</text>
</comment>
<keyword evidence="2" id="KW-1185">Reference proteome</keyword>
<dbReference type="GeneID" id="94348307"/>